<organism evidence="5">
    <name type="scientific">bioreactor metagenome</name>
    <dbReference type="NCBI Taxonomy" id="1076179"/>
    <lineage>
        <taxon>unclassified sequences</taxon>
        <taxon>metagenomes</taxon>
        <taxon>ecological metagenomes</taxon>
    </lineage>
</organism>
<dbReference type="GO" id="GO:0003700">
    <property type="term" value="F:DNA-binding transcription factor activity"/>
    <property type="evidence" value="ECO:0007669"/>
    <property type="project" value="InterPro"/>
</dbReference>
<evidence type="ECO:0000256" key="1">
    <source>
        <dbReference type="ARBA" id="ARBA00023015"/>
    </source>
</evidence>
<sequence length="112" mass="12907">MGIAEHDGISQEKLSTQIRISKSTTATIVQQLLEAGLIIRDVDADDRRNFRLHATEKALVLLPEITRVIDRCHREITAELTEIERDLFVRLTHKVRLRTESALEYGKHRQAH</sequence>
<name>A0A645FID3_9ZZZZ</name>
<proteinExistence type="predicted"/>
<dbReference type="Pfam" id="PF01047">
    <property type="entry name" value="MarR"/>
    <property type="match status" value="1"/>
</dbReference>
<evidence type="ECO:0000256" key="3">
    <source>
        <dbReference type="ARBA" id="ARBA00023163"/>
    </source>
</evidence>
<keyword evidence="1" id="KW-0805">Transcription regulation</keyword>
<dbReference type="AlphaFoldDB" id="A0A645FID3"/>
<dbReference type="PRINTS" id="PR00598">
    <property type="entry name" value="HTHMARR"/>
</dbReference>
<dbReference type="PANTHER" id="PTHR42756">
    <property type="entry name" value="TRANSCRIPTIONAL REGULATOR, MARR"/>
    <property type="match status" value="1"/>
</dbReference>
<dbReference type="EMBL" id="VSSQ01058278">
    <property type="protein sequence ID" value="MPN12003.1"/>
    <property type="molecule type" value="Genomic_DNA"/>
</dbReference>
<dbReference type="InterPro" id="IPR036388">
    <property type="entry name" value="WH-like_DNA-bd_sf"/>
</dbReference>
<reference evidence="5" key="1">
    <citation type="submission" date="2019-08" db="EMBL/GenBank/DDBJ databases">
        <authorList>
            <person name="Kucharzyk K."/>
            <person name="Murdoch R.W."/>
            <person name="Higgins S."/>
            <person name="Loffler F."/>
        </authorList>
    </citation>
    <scope>NUCLEOTIDE SEQUENCE</scope>
</reference>
<comment type="caution">
    <text evidence="5">The sequence shown here is derived from an EMBL/GenBank/DDBJ whole genome shotgun (WGS) entry which is preliminary data.</text>
</comment>
<dbReference type="InterPro" id="IPR036390">
    <property type="entry name" value="WH_DNA-bd_sf"/>
</dbReference>
<protein>
    <submittedName>
        <fullName evidence="5">Transcriptional regulator SlyA</fullName>
    </submittedName>
</protein>
<dbReference type="InterPro" id="IPR000835">
    <property type="entry name" value="HTH_MarR-typ"/>
</dbReference>
<evidence type="ECO:0000313" key="5">
    <source>
        <dbReference type="EMBL" id="MPN12003.1"/>
    </source>
</evidence>
<dbReference type="GO" id="GO:0003677">
    <property type="term" value="F:DNA binding"/>
    <property type="evidence" value="ECO:0007669"/>
    <property type="project" value="UniProtKB-KW"/>
</dbReference>
<gene>
    <name evidence="5" type="primary">slyA_42</name>
    <name evidence="5" type="ORF">SDC9_159313</name>
</gene>
<keyword evidence="3" id="KW-0804">Transcription</keyword>
<dbReference type="SUPFAM" id="SSF46785">
    <property type="entry name" value="Winged helix' DNA-binding domain"/>
    <property type="match status" value="1"/>
</dbReference>
<dbReference type="PROSITE" id="PS50995">
    <property type="entry name" value="HTH_MARR_2"/>
    <property type="match status" value="1"/>
</dbReference>
<dbReference type="Gene3D" id="1.10.10.10">
    <property type="entry name" value="Winged helix-like DNA-binding domain superfamily/Winged helix DNA-binding domain"/>
    <property type="match status" value="1"/>
</dbReference>
<feature type="domain" description="HTH marR-type" evidence="4">
    <location>
        <begin position="1"/>
        <end position="97"/>
    </location>
</feature>
<evidence type="ECO:0000259" key="4">
    <source>
        <dbReference type="PROSITE" id="PS50995"/>
    </source>
</evidence>
<evidence type="ECO:0000256" key="2">
    <source>
        <dbReference type="ARBA" id="ARBA00023125"/>
    </source>
</evidence>
<keyword evidence="2" id="KW-0238">DNA-binding</keyword>
<accession>A0A645FID3</accession>
<dbReference type="SMART" id="SM00347">
    <property type="entry name" value="HTH_MARR"/>
    <property type="match status" value="1"/>
</dbReference>
<dbReference type="PANTHER" id="PTHR42756:SF1">
    <property type="entry name" value="TRANSCRIPTIONAL REPRESSOR OF EMRAB OPERON"/>
    <property type="match status" value="1"/>
</dbReference>